<feature type="domain" description="EGF-like" evidence="9">
    <location>
        <begin position="127"/>
        <end position="163"/>
    </location>
</feature>
<evidence type="ECO:0000256" key="1">
    <source>
        <dbReference type="ARBA" id="ARBA00022536"/>
    </source>
</evidence>
<feature type="domain" description="EGF-like" evidence="9">
    <location>
        <begin position="165"/>
        <end position="207"/>
    </location>
</feature>
<dbReference type="FunFam" id="2.10.25.10:FF:000006">
    <property type="entry name" value="Versican core protein-like isoform 1"/>
    <property type="match status" value="1"/>
</dbReference>
<dbReference type="PANTHER" id="PTHR12916:SF4">
    <property type="entry name" value="UNINFLATABLE, ISOFORM C"/>
    <property type="match status" value="1"/>
</dbReference>
<feature type="compositionally biased region" description="Gly residues" evidence="7">
    <location>
        <begin position="465"/>
        <end position="475"/>
    </location>
</feature>
<dbReference type="InterPro" id="IPR000082">
    <property type="entry name" value="SEA_dom"/>
</dbReference>
<feature type="disulfide bond" evidence="6">
    <location>
        <begin position="254"/>
        <end position="263"/>
    </location>
</feature>
<feature type="disulfide bond" evidence="6">
    <location>
        <begin position="41"/>
        <end position="50"/>
    </location>
</feature>
<organism>
    <name type="scientific">Branchiostoma floridae</name>
    <name type="common">Florida lancelet</name>
    <name type="synonym">Amphioxus</name>
    <dbReference type="NCBI Taxonomy" id="7739"/>
    <lineage>
        <taxon>Eukaryota</taxon>
        <taxon>Metazoa</taxon>
        <taxon>Chordata</taxon>
        <taxon>Cephalochordata</taxon>
        <taxon>Leptocardii</taxon>
        <taxon>Amphioxiformes</taxon>
        <taxon>Branchiostomatidae</taxon>
        <taxon>Branchiostoma</taxon>
    </lineage>
</organism>
<reference evidence="10" key="1">
    <citation type="journal article" date="2008" name="Nature">
        <title>The amphioxus genome and the evolution of the chordate karyotype.</title>
        <authorList>
            <consortium name="US DOE Joint Genome Institute (JGI-PGF)"/>
            <person name="Putnam N.H."/>
            <person name="Butts T."/>
            <person name="Ferrier D.E.K."/>
            <person name="Furlong R.F."/>
            <person name="Hellsten U."/>
            <person name="Kawashima T."/>
            <person name="Robinson-Rechavi M."/>
            <person name="Shoguchi E."/>
            <person name="Terry A."/>
            <person name="Yu J.-K."/>
            <person name="Benito-Gutierrez E.L."/>
            <person name="Dubchak I."/>
            <person name="Garcia-Fernandez J."/>
            <person name="Gibson-Brown J.J."/>
            <person name="Grigoriev I.V."/>
            <person name="Horton A.C."/>
            <person name="de Jong P.J."/>
            <person name="Jurka J."/>
            <person name="Kapitonov V.V."/>
            <person name="Kohara Y."/>
            <person name="Kuroki Y."/>
            <person name="Lindquist E."/>
            <person name="Lucas S."/>
            <person name="Osoegawa K."/>
            <person name="Pennacchio L.A."/>
            <person name="Salamov A.A."/>
            <person name="Satou Y."/>
            <person name="Sauka-Spengler T."/>
            <person name="Schmutz J."/>
            <person name="Shin-I T."/>
            <person name="Toyoda A."/>
            <person name="Bronner-Fraser M."/>
            <person name="Fujiyama A."/>
            <person name="Holland L.Z."/>
            <person name="Holland P.W.H."/>
            <person name="Satoh N."/>
            <person name="Rokhsar D.S."/>
        </authorList>
    </citation>
    <scope>NUCLEOTIDE SEQUENCE [LARGE SCALE GENOMIC DNA]</scope>
    <source>
        <strain evidence="10">S238N-H82</strain>
        <tissue evidence="10">Testes</tissue>
    </source>
</reference>
<feature type="compositionally biased region" description="Basic and acidic residues" evidence="7">
    <location>
        <begin position="392"/>
        <end position="401"/>
    </location>
</feature>
<dbReference type="InterPro" id="IPR018097">
    <property type="entry name" value="EGF_Ca-bd_CS"/>
</dbReference>
<dbReference type="PROSITE" id="PS01187">
    <property type="entry name" value="EGF_CA"/>
    <property type="match status" value="2"/>
</dbReference>
<dbReference type="InterPro" id="IPR049883">
    <property type="entry name" value="NOTCH1_EGF-like"/>
</dbReference>
<evidence type="ECO:0000256" key="4">
    <source>
        <dbReference type="ARBA" id="ARBA00023157"/>
    </source>
</evidence>
<dbReference type="CDD" id="cd00054">
    <property type="entry name" value="EGF_CA"/>
    <property type="match status" value="5"/>
</dbReference>
<feature type="domain" description="SEA" evidence="8">
    <location>
        <begin position="264"/>
        <end position="376"/>
    </location>
</feature>
<dbReference type="PROSITE" id="PS50026">
    <property type="entry name" value="EGF_3"/>
    <property type="match status" value="6"/>
</dbReference>
<dbReference type="Pfam" id="PF01390">
    <property type="entry name" value="SEA"/>
    <property type="match status" value="1"/>
</dbReference>
<dbReference type="eggNOG" id="KOG1217">
    <property type="taxonomic scope" value="Eukaryota"/>
</dbReference>
<feature type="domain" description="EGF-like" evidence="9">
    <location>
        <begin position="53"/>
        <end position="88"/>
    </location>
</feature>
<keyword evidence="4 6" id="KW-1015">Disulfide bond</keyword>
<protein>
    <submittedName>
        <fullName evidence="10">Uncharacterized protein</fullName>
    </submittedName>
</protein>
<proteinExistence type="predicted"/>
<dbReference type="PRINTS" id="PR00010">
    <property type="entry name" value="EGFBLOOD"/>
</dbReference>
<dbReference type="InterPro" id="IPR001881">
    <property type="entry name" value="EGF-like_Ca-bd_dom"/>
</dbReference>
<dbReference type="Pfam" id="PF12661">
    <property type="entry name" value="hEGF"/>
    <property type="match status" value="2"/>
</dbReference>
<dbReference type="PANTHER" id="PTHR12916">
    <property type="entry name" value="CYTOCHROME C OXIDASE POLYPEPTIDE VIC-2"/>
    <property type="match status" value="1"/>
</dbReference>
<evidence type="ECO:0000259" key="8">
    <source>
        <dbReference type="PROSITE" id="PS50024"/>
    </source>
</evidence>
<evidence type="ECO:0000256" key="7">
    <source>
        <dbReference type="SAM" id="MobiDB-lite"/>
    </source>
</evidence>
<sequence>MVCTIKNYRQVDYSTDFDECESSPCAHGTCTDVFNGYTCVCEAGWDGTECNINIDECASNPCQHGTCNDLVNAYSCSCEPGWTNDTCNQDINECATNPCQHGRCVDKVNNFTCECDRGWTGDTCSRDIDECEFGPCINGNCTNLDGGYSCVCEEGWTNNRTCNESVDDCGPSSCNHGTCRDLHNNYTCICDPGWTDLITYYEDVDCQCNTSVPVNSTDGENVPVNSTDEIDECSSNPCQHGACTDYVARYVCSCEDDWEGENCDQGPPTYSFQLTMDNREFTDQLSDPTSETFTSLASEVSQTIWWYLNRTTVGPDIISVVITGFRPGSVIVEYDVRFRQNTSVTGGEVQEAFISVLSNNTGLGDALGIQVQSIKQWSWRLKKEYDQFDPYSRRSSMESRQRKVTNPLYEGQGTSTAYELQDAGLSDFEESGLTDLQDGGLTDNEDGGSTIFHSEGGSTELQDGGSTGFEDGGSTGFEDGVLTEFHELDLTEEEGSQDGVC</sequence>
<feature type="disulfide bond" evidence="6">
    <location>
        <begin position="20"/>
        <end position="30"/>
    </location>
</feature>
<accession>C3YPC5</accession>
<dbReference type="InParanoid" id="C3YPC5"/>
<dbReference type="Pfam" id="PF07645">
    <property type="entry name" value="EGF_CA"/>
    <property type="match status" value="1"/>
</dbReference>
<evidence type="ECO:0000256" key="5">
    <source>
        <dbReference type="ARBA" id="ARBA00023180"/>
    </source>
</evidence>
<dbReference type="InterPro" id="IPR009030">
    <property type="entry name" value="Growth_fac_rcpt_cys_sf"/>
</dbReference>
<dbReference type="EMBL" id="GG666538">
    <property type="protein sequence ID" value="EEN57709.1"/>
    <property type="molecule type" value="Genomic_DNA"/>
</dbReference>
<dbReference type="FunFam" id="2.10.25.10:FF:000279">
    <property type="entry name" value="Neurogenic locus notch 1"/>
    <property type="match status" value="1"/>
</dbReference>
<dbReference type="SMART" id="SM00179">
    <property type="entry name" value="EGF_CA"/>
    <property type="match status" value="6"/>
</dbReference>
<feature type="disulfide bond" evidence="6">
    <location>
        <begin position="94"/>
        <end position="104"/>
    </location>
</feature>
<feature type="disulfide bond" evidence="6">
    <location>
        <begin position="57"/>
        <end position="67"/>
    </location>
</feature>
<dbReference type="GO" id="GO:0071944">
    <property type="term" value="C:cell periphery"/>
    <property type="evidence" value="ECO:0007669"/>
    <property type="project" value="UniProtKB-ARBA"/>
</dbReference>
<dbReference type="PROSITE" id="PS50024">
    <property type="entry name" value="SEA"/>
    <property type="match status" value="1"/>
</dbReference>
<name>C3YPC5_BRAFL</name>
<dbReference type="InterPro" id="IPR000742">
    <property type="entry name" value="EGF"/>
</dbReference>
<keyword evidence="2" id="KW-0732">Signal</keyword>
<evidence type="ECO:0000259" key="9">
    <source>
        <dbReference type="PROSITE" id="PS50026"/>
    </source>
</evidence>
<evidence type="ECO:0000256" key="3">
    <source>
        <dbReference type="ARBA" id="ARBA00022737"/>
    </source>
</evidence>
<feature type="domain" description="EGF-like" evidence="9">
    <location>
        <begin position="16"/>
        <end position="51"/>
    </location>
</feature>
<keyword evidence="3" id="KW-0677">Repeat</keyword>
<dbReference type="PROSITE" id="PS00010">
    <property type="entry name" value="ASX_HYDROXYL"/>
    <property type="match status" value="6"/>
</dbReference>
<dbReference type="FunFam" id="2.10.25.10:FF:000434">
    <property type="entry name" value="Predicted protein"/>
    <property type="match status" value="1"/>
</dbReference>
<keyword evidence="1 6" id="KW-0245">EGF-like domain</keyword>
<dbReference type="Gene3D" id="2.10.25.10">
    <property type="entry name" value="Laminin"/>
    <property type="match status" value="6"/>
</dbReference>
<feature type="domain" description="EGF-like" evidence="9">
    <location>
        <begin position="90"/>
        <end position="125"/>
    </location>
</feature>
<dbReference type="PROSITE" id="PS01186">
    <property type="entry name" value="EGF_2"/>
    <property type="match status" value="4"/>
</dbReference>
<feature type="disulfide bond" evidence="6">
    <location>
        <begin position="233"/>
        <end position="243"/>
    </location>
</feature>
<feature type="disulfide bond" evidence="6">
    <location>
        <begin position="115"/>
        <end position="124"/>
    </location>
</feature>
<dbReference type="PROSITE" id="PS00022">
    <property type="entry name" value="EGF_1"/>
    <property type="match status" value="3"/>
</dbReference>
<evidence type="ECO:0000256" key="2">
    <source>
        <dbReference type="ARBA" id="ARBA00022729"/>
    </source>
</evidence>
<dbReference type="InterPro" id="IPR036364">
    <property type="entry name" value="SEA_dom_sf"/>
</dbReference>
<feature type="region of interest" description="Disordered" evidence="7">
    <location>
        <begin position="392"/>
        <end position="415"/>
    </location>
</feature>
<evidence type="ECO:0000313" key="10">
    <source>
        <dbReference type="EMBL" id="EEN57709.1"/>
    </source>
</evidence>
<dbReference type="AlphaFoldDB" id="C3YPC5"/>
<gene>
    <name evidence="10" type="ORF">BRAFLDRAFT_94577</name>
</gene>
<feature type="disulfide bond" evidence="6">
    <location>
        <begin position="131"/>
        <end position="141"/>
    </location>
</feature>
<evidence type="ECO:0000256" key="6">
    <source>
        <dbReference type="PROSITE-ProRule" id="PRU00076"/>
    </source>
</evidence>
<feature type="disulfide bond" evidence="6">
    <location>
        <begin position="169"/>
        <end position="179"/>
    </location>
</feature>
<feature type="domain" description="EGF-like" evidence="9">
    <location>
        <begin position="229"/>
        <end position="264"/>
    </location>
</feature>
<comment type="caution">
    <text evidence="6">Lacks conserved residue(s) required for the propagation of feature annotation.</text>
</comment>
<keyword evidence="5" id="KW-0325">Glycoprotein</keyword>
<dbReference type="SUPFAM" id="SSF57184">
    <property type="entry name" value="Growth factor receptor domain"/>
    <property type="match status" value="1"/>
</dbReference>
<dbReference type="Pfam" id="PF00008">
    <property type="entry name" value="EGF"/>
    <property type="match status" value="3"/>
</dbReference>
<dbReference type="SUPFAM" id="SSF82671">
    <property type="entry name" value="SEA domain"/>
    <property type="match status" value="1"/>
</dbReference>
<dbReference type="SMART" id="SM00181">
    <property type="entry name" value="EGF"/>
    <property type="match status" value="6"/>
</dbReference>
<dbReference type="InterPro" id="IPR013032">
    <property type="entry name" value="EGF-like_CS"/>
</dbReference>
<feature type="disulfide bond" evidence="6">
    <location>
        <begin position="78"/>
        <end position="87"/>
    </location>
</feature>
<dbReference type="GO" id="GO:0005509">
    <property type="term" value="F:calcium ion binding"/>
    <property type="evidence" value="ECO:0007669"/>
    <property type="project" value="InterPro"/>
</dbReference>
<dbReference type="SMART" id="SM00200">
    <property type="entry name" value="SEA"/>
    <property type="match status" value="1"/>
</dbReference>
<dbReference type="Gene3D" id="3.30.70.960">
    <property type="entry name" value="SEA domain"/>
    <property type="match status" value="1"/>
</dbReference>
<dbReference type="SUPFAM" id="SSF57196">
    <property type="entry name" value="EGF/Laminin"/>
    <property type="match status" value="3"/>
</dbReference>
<dbReference type="InterPro" id="IPR000152">
    <property type="entry name" value="EGF-type_Asp/Asn_hydroxyl_site"/>
</dbReference>
<feature type="region of interest" description="Disordered" evidence="7">
    <location>
        <begin position="430"/>
        <end position="481"/>
    </location>
</feature>
<dbReference type="FunFam" id="2.10.25.10:FF:000031">
    <property type="entry name" value="neurogenic locus notch homolog protein 3"/>
    <property type="match status" value="1"/>
</dbReference>